<name>A0A6A6TAQ0_9PLEO</name>
<feature type="region of interest" description="Disordered" evidence="1">
    <location>
        <begin position="78"/>
        <end position="180"/>
    </location>
</feature>
<dbReference type="AlphaFoldDB" id="A0A6A6TAQ0"/>
<reference evidence="2" key="1">
    <citation type="journal article" date="2020" name="Stud. Mycol.">
        <title>101 Dothideomycetes genomes: a test case for predicting lifestyles and emergence of pathogens.</title>
        <authorList>
            <person name="Haridas S."/>
            <person name="Albert R."/>
            <person name="Binder M."/>
            <person name="Bloem J."/>
            <person name="Labutti K."/>
            <person name="Salamov A."/>
            <person name="Andreopoulos B."/>
            <person name="Baker S."/>
            <person name="Barry K."/>
            <person name="Bills G."/>
            <person name="Bluhm B."/>
            <person name="Cannon C."/>
            <person name="Castanera R."/>
            <person name="Culley D."/>
            <person name="Daum C."/>
            <person name="Ezra D."/>
            <person name="Gonzalez J."/>
            <person name="Henrissat B."/>
            <person name="Kuo A."/>
            <person name="Liang C."/>
            <person name="Lipzen A."/>
            <person name="Lutzoni F."/>
            <person name="Magnuson J."/>
            <person name="Mondo S."/>
            <person name="Nolan M."/>
            <person name="Ohm R."/>
            <person name="Pangilinan J."/>
            <person name="Park H.-J."/>
            <person name="Ramirez L."/>
            <person name="Alfaro M."/>
            <person name="Sun H."/>
            <person name="Tritt A."/>
            <person name="Yoshinaga Y."/>
            <person name="Zwiers L.-H."/>
            <person name="Turgeon B."/>
            <person name="Goodwin S."/>
            <person name="Spatafora J."/>
            <person name="Crous P."/>
            <person name="Grigoriev I."/>
        </authorList>
    </citation>
    <scope>NUCLEOTIDE SEQUENCE</scope>
    <source>
        <strain evidence="2">CBS 122681</strain>
    </source>
</reference>
<gene>
    <name evidence="2" type="ORF">K491DRAFT_678477</name>
</gene>
<dbReference type="EMBL" id="MU004342">
    <property type="protein sequence ID" value="KAF2655978.1"/>
    <property type="molecule type" value="Genomic_DNA"/>
</dbReference>
<evidence type="ECO:0000313" key="2">
    <source>
        <dbReference type="EMBL" id="KAF2655978.1"/>
    </source>
</evidence>
<feature type="compositionally biased region" description="Basic and acidic residues" evidence="1">
    <location>
        <begin position="135"/>
        <end position="146"/>
    </location>
</feature>
<feature type="compositionally biased region" description="Low complexity" evidence="1">
    <location>
        <begin position="165"/>
        <end position="180"/>
    </location>
</feature>
<evidence type="ECO:0000256" key="1">
    <source>
        <dbReference type="SAM" id="MobiDB-lite"/>
    </source>
</evidence>
<evidence type="ECO:0000313" key="3">
    <source>
        <dbReference type="Proteomes" id="UP000799324"/>
    </source>
</evidence>
<keyword evidence="3" id="KW-1185">Reference proteome</keyword>
<protein>
    <submittedName>
        <fullName evidence="2">Uncharacterized protein</fullName>
    </submittedName>
</protein>
<accession>A0A6A6TAQ0</accession>
<proteinExistence type="predicted"/>
<dbReference type="Proteomes" id="UP000799324">
    <property type="component" value="Unassembled WGS sequence"/>
</dbReference>
<organism evidence="2 3">
    <name type="scientific">Lophiostoma macrostomum CBS 122681</name>
    <dbReference type="NCBI Taxonomy" id="1314788"/>
    <lineage>
        <taxon>Eukaryota</taxon>
        <taxon>Fungi</taxon>
        <taxon>Dikarya</taxon>
        <taxon>Ascomycota</taxon>
        <taxon>Pezizomycotina</taxon>
        <taxon>Dothideomycetes</taxon>
        <taxon>Pleosporomycetidae</taxon>
        <taxon>Pleosporales</taxon>
        <taxon>Lophiostomataceae</taxon>
        <taxon>Lophiostoma</taxon>
    </lineage>
</organism>
<sequence>MTKPVSSPYSQPTSFQEVLGLGNEATNTCLPPLPPMKPLRMESVKPKLNRYGVPIEIPARKPLPTALDRAYIKPSVPMADIPMSPVAQSDSENTVRHDSASVLQDQVREEESPEEDSSPTSQAETSSPQRPRALRRQETNFDDFLKPDQITTWEAHDEQRRSRRSASSLKSFSTTASAVSTVAKLGKRAKAKVAKQLQTSREQALAEVLSRTTIVHGPSRAKRDP</sequence>